<dbReference type="Gene3D" id="3.10.20.90">
    <property type="entry name" value="Phosphatidylinositol 3-kinase Catalytic Subunit, Chain A, domain 1"/>
    <property type="match status" value="1"/>
</dbReference>
<dbReference type="GO" id="GO:0006397">
    <property type="term" value="P:mRNA processing"/>
    <property type="evidence" value="ECO:0007669"/>
    <property type="project" value="InterPro"/>
</dbReference>
<comment type="caution">
    <text evidence="11">The sequence shown here is derived from an EMBL/GenBank/DDBJ whole genome shotgun (WGS) entry which is preliminary data.</text>
</comment>
<dbReference type="PROSITE" id="PS00518">
    <property type="entry name" value="ZF_RING_1"/>
    <property type="match status" value="1"/>
</dbReference>
<evidence type="ECO:0000259" key="8">
    <source>
        <dbReference type="PROSITE" id="PS50089"/>
    </source>
</evidence>
<dbReference type="Proteomes" id="UP001428341">
    <property type="component" value="Unassembled WGS sequence"/>
</dbReference>
<dbReference type="GO" id="GO:0016567">
    <property type="term" value="P:protein ubiquitination"/>
    <property type="evidence" value="ECO:0007669"/>
    <property type="project" value="InterPro"/>
</dbReference>
<sequence length="838" mass="94328">MLRLRIKPLCTKKEEEINKNPQIQASKSVYNWIAFLPRRFSYKRSWTTSDSSLLLTRRYDSAMSIRYKFRSSMNFDSVDIDGRLSVSVRDLKSMVVHNKKLNICHDFDLVFSDAVTGQEYNDENFQIPSGSSVIIKRVPAGSVPLDLACSGSFVNIAIKKTNEVKPSQPKIEEINFDDFGVDLCPALNGNLSCSDVDDVDKNICVGSERENIDTTRTSEPHNTGCQKLEASNVNEAIRRGAVHSGIEEDLLQTESKSDVPQFTKLELVIKTNASAMENGNFPSELKCSLCNTLFKEAVMIPCCQHSFCEKCIRLVLVEKARCPKCFSSKCRLEDLLPNVSLRQAIEHFLESQILISGSENAYHRYVPDGESGIQAKDVSCAVTNLQREPELADSPSATGRGSNQIVADCDSVIRNNTGSCVNHLGADNSLKSCTLPYKVKQIDAEVHGSAQPVDFKRRPLDLNEFAECHGESQPIHVEAEFSNKRKRGLWVDTSGADKSFIESGRNRKDRTCYMCGSPNHLIRDCPAALSPNPMLQQGNAFFAGALCGHAPPFWNGPSLAHGRPIANIYGNHGMMPFNATMAPTTQFAVPAYMPSMFGGIPAYGFDMEASCSGYTMMGGPRTPVGVNAGRLGRSRVLHHQDCEKKQKLSNINMSEQSYDDDEDENVNIKHRYDEAERLHDKKSHFSKERERRPCYQLSEVEDMPSSSSWHGDERHKKHSRQSKKHNEREQFHSDSSWSRHAVKEKDGERKKLKSDVKRHNHKPDSCSESGLEPSYSSDRKKKQKEKDLSHGSRHSRHKSKSMDDEPSHDRWLMVKGSDEDHGEDYRYSERKSGYIKYS</sequence>
<dbReference type="InterPro" id="IPR017907">
    <property type="entry name" value="Znf_RING_CS"/>
</dbReference>
<dbReference type="InterPro" id="IPR001841">
    <property type="entry name" value="Znf_RING"/>
</dbReference>
<keyword evidence="2" id="KW-0479">Metal-binding</keyword>
<evidence type="ECO:0000256" key="2">
    <source>
        <dbReference type="ARBA" id="ARBA00022723"/>
    </source>
</evidence>
<dbReference type="GO" id="GO:0006511">
    <property type="term" value="P:ubiquitin-dependent protein catabolic process"/>
    <property type="evidence" value="ECO:0007669"/>
    <property type="project" value="TreeGrafter"/>
</dbReference>
<dbReference type="Pfam" id="PF00098">
    <property type="entry name" value="zf-CCHC"/>
    <property type="match status" value="1"/>
</dbReference>
<dbReference type="SMART" id="SM01180">
    <property type="entry name" value="DWNN"/>
    <property type="match status" value="1"/>
</dbReference>
<dbReference type="InterPro" id="IPR001878">
    <property type="entry name" value="Znf_CCHC"/>
</dbReference>
<dbReference type="PROSITE" id="PS50089">
    <property type="entry name" value="ZF_RING_2"/>
    <property type="match status" value="1"/>
</dbReference>
<protein>
    <submittedName>
        <fullName evidence="11">Uncharacterized protein</fullName>
    </submittedName>
</protein>
<evidence type="ECO:0000256" key="1">
    <source>
        <dbReference type="ARBA" id="ARBA00004123"/>
    </source>
</evidence>
<accession>A0AAP0MMX9</accession>
<dbReference type="Gene3D" id="3.30.40.10">
    <property type="entry name" value="Zinc/RING finger domain, C3HC4 (zinc finger)"/>
    <property type="match status" value="1"/>
</dbReference>
<evidence type="ECO:0000256" key="3">
    <source>
        <dbReference type="ARBA" id="ARBA00022771"/>
    </source>
</evidence>
<dbReference type="CDD" id="cd16620">
    <property type="entry name" value="vRING-HC-C4C4_RBBP6"/>
    <property type="match status" value="1"/>
</dbReference>
<keyword evidence="3 6" id="KW-0863">Zinc-finger</keyword>
<evidence type="ECO:0000313" key="11">
    <source>
        <dbReference type="EMBL" id="KAK9210141.1"/>
    </source>
</evidence>
<dbReference type="SMART" id="SM00184">
    <property type="entry name" value="RING"/>
    <property type="match status" value="1"/>
</dbReference>
<feature type="compositionally biased region" description="Basic and acidic residues" evidence="7">
    <location>
        <begin position="800"/>
        <end position="832"/>
    </location>
</feature>
<feature type="domain" description="RING-type" evidence="8">
    <location>
        <begin position="287"/>
        <end position="325"/>
    </location>
</feature>
<dbReference type="GO" id="GO:0061630">
    <property type="term" value="F:ubiquitin protein ligase activity"/>
    <property type="evidence" value="ECO:0007669"/>
    <property type="project" value="InterPro"/>
</dbReference>
<evidence type="ECO:0000256" key="6">
    <source>
        <dbReference type="PROSITE-ProRule" id="PRU00047"/>
    </source>
</evidence>
<dbReference type="Pfam" id="PF13923">
    <property type="entry name" value="zf-C3HC4_2"/>
    <property type="match status" value="1"/>
</dbReference>
<dbReference type="Gene3D" id="4.10.60.10">
    <property type="entry name" value="Zinc finger, CCHC-type"/>
    <property type="match status" value="1"/>
</dbReference>
<feature type="compositionally biased region" description="Basic and acidic residues" evidence="7">
    <location>
        <begin position="670"/>
        <end position="693"/>
    </location>
</feature>
<comment type="subcellular location">
    <subcellularLocation>
        <location evidence="1">Nucleus</location>
    </subcellularLocation>
</comment>
<feature type="domain" description="DWNN" evidence="10">
    <location>
        <begin position="65"/>
        <end position="139"/>
    </location>
</feature>
<feature type="compositionally biased region" description="Basic and acidic residues" evidence="7">
    <location>
        <begin position="741"/>
        <end position="765"/>
    </location>
</feature>
<reference evidence="11 12" key="1">
    <citation type="submission" date="2024-05" db="EMBL/GenBank/DDBJ databases">
        <title>Haplotype-resolved chromosome-level genome assembly of Huyou (Citrus changshanensis).</title>
        <authorList>
            <person name="Miao C."/>
            <person name="Chen W."/>
            <person name="Wu Y."/>
            <person name="Wang L."/>
            <person name="Zhao S."/>
            <person name="Grierson D."/>
            <person name="Xu C."/>
            <person name="Chen K."/>
        </authorList>
    </citation>
    <scope>NUCLEOTIDE SEQUENCE [LARGE SCALE GENOMIC DNA]</scope>
    <source>
        <strain evidence="11">01-14</strain>
        <tissue evidence="11">Leaf</tissue>
    </source>
</reference>
<keyword evidence="5" id="KW-0539">Nucleus</keyword>
<keyword evidence="4" id="KW-0862">Zinc</keyword>
<dbReference type="PROSITE" id="PS51282">
    <property type="entry name" value="DWNN"/>
    <property type="match status" value="1"/>
</dbReference>
<dbReference type="Pfam" id="PF08783">
    <property type="entry name" value="DWNN"/>
    <property type="match status" value="1"/>
</dbReference>
<feature type="domain" description="CCHC-type" evidence="9">
    <location>
        <begin position="512"/>
        <end position="526"/>
    </location>
</feature>
<feature type="region of interest" description="Disordered" evidence="7">
    <location>
        <begin position="670"/>
        <end position="838"/>
    </location>
</feature>
<evidence type="ECO:0000313" key="12">
    <source>
        <dbReference type="Proteomes" id="UP001428341"/>
    </source>
</evidence>
<dbReference type="SUPFAM" id="SSF57850">
    <property type="entry name" value="RING/U-box"/>
    <property type="match status" value="1"/>
</dbReference>
<dbReference type="EMBL" id="JBCGBO010000004">
    <property type="protein sequence ID" value="KAK9210141.1"/>
    <property type="molecule type" value="Genomic_DNA"/>
</dbReference>
<proteinExistence type="predicted"/>
<dbReference type="InterPro" id="IPR036875">
    <property type="entry name" value="Znf_CCHC_sf"/>
</dbReference>
<keyword evidence="12" id="KW-1185">Reference proteome</keyword>
<dbReference type="GO" id="GO:0003676">
    <property type="term" value="F:nucleic acid binding"/>
    <property type="evidence" value="ECO:0007669"/>
    <property type="project" value="InterPro"/>
</dbReference>
<evidence type="ECO:0000256" key="7">
    <source>
        <dbReference type="SAM" id="MobiDB-lite"/>
    </source>
</evidence>
<dbReference type="AlphaFoldDB" id="A0AAP0MMX9"/>
<dbReference type="InterPro" id="IPR013083">
    <property type="entry name" value="Znf_RING/FYVE/PHD"/>
</dbReference>
<dbReference type="PANTHER" id="PTHR15439">
    <property type="entry name" value="RETINOBLASTOMA-BINDING PROTEIN 6"/>
    <property type="match status" value="1"/>
</dbReference>
<dbReference type="SUPFAM" id="SSF57756">
    <property type="entry name" value="Retrovirus zinc finger-like domains"/>
    <property type="match status" value="1"/>
</dbReference>
<dbReference type="PROSITE" id="PS50158">
    <property type="entry name" value="ZF_CCHC"/>
    <property type="match status" value="1"/>
</dbReference>
<organism evidence="11 12">
    <name type="scientific">Citrus x changshan-huyou</name>
    <dbReference type="NCBI Taxonomy" id="2935761"/>
    <lineage>
        <taxon>Eukaryota</taxon>
        <taxon>Viridiplantae</taxon>
        <taxon>Streptophyta</taxon>
        <taxon>Embryophyta</taxon>
        <taxon>Tracheophyta</taxon>
        <taxon>Spermatophyta</taxon>
        <taxon>Magnoliopsida</taxon>
        <taxon>eudicotyledons</taxon>
        <taxon>Gunneridae</taxon>
        <taxon>Pentapetalae</taxon>
        <taxon>rosids</taxon>
        <taxon>malvids</taxon>
        <taxon>Sapindales</taxon>
        <taxon>Rutaceae</taxon>
        <taxon>Aurantioideae</taxon>
        <taxon>Citrus</taxon>
    </lineage>
</organism>
<evidence type="ECO:0000259" key="10">
    <source>
        <dbReference type="PROSITE" id="PS51282"/>
    </source>
</evidence>
<dbReference type="InterPro" id="IPR014891">
    <property type="entry name" value="DWNN_domain"/>
</dbReference>
<evidence type="ECO:0000256" key="5">
    <source>
        <dbReference type="ARBA" id="ARBA00023242"/>
    </source>
</evidence>
<dbReference type="SMART" id="SM00343">
    <property type="entry name" value="ZnF_C2HC"/>
    <property type="match status" value="1"/>
</dbReference>
<dbReference type="InterPro" id="IPR033489">
    <property type="entry name" value="RBBP6"/>
</dbReference>
<gene>
    <name evidence="11" type="ORF">WN944_002510</name>
</gene>
<evidence type="ECO:0000256" key="4">
    <source>
        <dbReference type="ARBA" id="ARBA00022833"/>
    </source>
</evidence>
<dbReference type="GO" id="GO:0005634">
    <property type="term" value="C:nucleus"/>
    <property type="evidence" value="ECO:0007669"/>
    <property type="project" value="UniProtKB-SubCell"/>
</dbReference>
<name>A0AAP0MMX9_9ROSI</name>
<dbReference type="GO" id="GO:0008270">
    <property type="term" value="F:zinc ion binding"/>
    <property type="evidence" value="ECO:0007669"/>
    <property type="project" value="UniProtKB-KW"/>
</dbReference>
<evidence type="ECO:0000259" key="9">
    <source>
        <dbReference type="PROSITE" id="PS50158"/>
    </source>
</evidence>
<dbReference type="PANTHER" id="PTHR15439:SF11">
    <property type="entry name" value="E3 UBIQUITIN LIGASE PQT3-LIKE ISOFORM X1"/>
    <property type="match status" value="1"/>
</dbReference>